<dbReference type="GO" id="GO:0006508">
    <property type="term" value="P:proteolysis"/>
    <property type="evidence" value="ECO:0007669"/>
    <property type="project" value="UniProtKB-KW"/>
</dbReference>
<keyword evidence="3 7" id="KW-0645">Protease</keyword>
<dbReference type="InterPro" id="IPR018200">
    <property type="entry name" value="USP_CS"/>
</dbReference>
<feature type="compositionally biased region" description="Polar residues" evidence="8">
    <location>
        <begin position="651"/>
        <end position="660"/>
    </location>
</feature>
<dbReference type="Gene3D" id="3.90.70.10">
    <property type="entry name" value="Cysteine proteinases"/>
    <property type="match status" value="1"/>
</dbReference>
<evidence type="ECO:0000256" key="7">
    <source>
        <dbReference type="RuleBase" id="RU366025"/>
    </source>
</evidence>
<evidence type="ECO:0000313" key="10">
    <source>
        <dbReference type="EMBL" id="PWN42813.1"/>
    </source>
</evidence>
<dbReference type="InParanoid" id="A0A316W218"/>
<keyword evidence="11" id="KW-1185">Reference proteome</keyword>
<dbReference type="InterPro" id="IPR028889">
    <property type="entry name" value="USP"/>
</dbReference>
<dbReference type="PROSITE" id="PS00972">
    <property type="entry name" value="USP_1"/>
    <property type="match status" value="1"/>
</dbReference>
<dbReference type="PANTHER" id="PTHR24006">
    <property type="entry name" value="UBIQUITIN CARBOXYL-TERMINAL HYDROLASE"/>
    <property type="match status" value="1"/>
</dbReference>
<feature type="compositionally biased region" description="Polar residues" evidence="8">
    <location>
        <begin position="547"/>
        <end position="562"/>
    </location>
</feature>
<evidence type="ECO:0000313" key="11">
    <source>
        <dbReference type="Proteomes" id="UP000245783"/>
    </source>
</evidence>
<dbReference type="GO" id="GO:0005829">
    <property type="term" value="C:cytosol"/>
    <property type="evidence" value="ECO:0007669"/>
    <property type="project" value="TreeGrafter"/>
</dbReference>
<dbReference type="PROSITE" id="PS50235">
    <property type="entry name" value="USP_3"/>
    <property type="match status" value="1"/>
</dbReference>
<dbReference type="GO" id="GO:0005634">
    <property type="term" value="C:nucleus"/>
    <property type="evidence" value="ECO:0007669"/>
    <property type="project" value="TreeGrafter"/>
</dbReference>
<keyword evidence="5 7" id="KW-0378">Hydrolase</keyword>
<dbReference type="STRING" id="1522189.A0A316W218"/>
<dbReference type="InterPro" id="IPR050164">
    <property type="entry name" value="Peptidase_C19"/>
</dbReference>
<keyword evidence="6 7" id="KW-0788">Thiol protease</keyword>
<organism evidence="10 11">
    <name type="scientific">Ceraceosorus guamensis</name>
    <dbReference type="NCBI Taxonomy" id="1522189"/>
    <lineage>
        <taxon>Eukaryota</taxon>
        <taxon>Fungi</taxon>
        <taxon>Dikarya</taxon>
        <taxon>Basidiomycota</taxon>
        <taxon>Ustilaginomycotina</taxon>
        <taxon>Exobasidiomycetes</taxon>
        <taxon>Ceraceosorales</taxon>
        <taxon>Ceraceosoraceae</taxon>
        <taxon>Ceraceosorus</taxon>
    </lineage>
</organism>
<feature type="domain" description="USP" evidence="9">
    <location>
        <begin position="72"/>
        <end position="544"/>
    </location>
</feature>
<dbReference type="InterPro" id="IPR001394">
    <property type="entry name" value="Peptidase_C19_UCH"/>
</dbReference>
<comment type="similarity">
    <text evidence="2 7">Belongs to the peptidase C19 family.</text>
</comment>
<dbReference type="FunCoup" id="A0A316W218">
    <property type="interactions" value="38"/>
</dbReference>
<evidence type="ECO:0000256" key="1">
    <source>
        <dbReference type="ARBA" id="ARBA00000707"/>
    </source>
</evidence>
<feature type="compositionally biased region" description="Polar residues" evidence="8">
    <location>
        <begin position="601"/>
        <end position="610"/>
    </location>
</feature>
<evidence type="ECO:0000256" key="4">
    <source>
        <dbReference type="ARBA" id="ARBA00022786"/>
    </source>
</evidence>
<feature type="compositionally biased region" description="Low complexity" evidence="8">
    <location>
        <begin position="47"/>
        <end position="58"/>
    </location>
</feature>
<dbReference type="PROSITE" id="PS00973">
    <property type="entry name" value="USP_2"/>
    <property type="match status" value="1"/>
</dbReference>
<dbReference type="InterPro" id="IPR038765">
    <property type="entry name" value="Papain-like_cys_pep_sf"/>
</dbReference>
<feature type="region of interest" description="Disordered" evidence="8">
    <location>
        <begin position="601"/>
        <end position="660"/>
    </location>
</feature>
<proteinExistence type="inferred from homology"/>
<name>A0A316W218_9BASI</name>
<dbReference type="SUPFAM" id="SSF54001">
    <property type="entry name" value="Cysteine proteinases"/>
    <property type="match status" value="1"/>
</dbReference>
<dbReference type="EC" id="3.4.19.12" evidence="7"/>
<feature type="compositionally biased region" description="Polar residues" evidence="8">
    <location>
        <begin position="633"/>
        <end position="644"/>
    </location>
</feature>
<sequence length="660" mass="71411">MAACVPSVGLGSSFHLSLGRTSRSSGSTSTDGARRHGALRRATIVPSAGSLNGAASSSFKKAPQLPEGEHHPGLRNTGNTCYFNSVLQSLASVPVLGDWLEHLENEAERWDVPTPVADALKELIAELNTPLKQRRALLPDQLTSALQSAPDSMAVRALVGAHAQQDAHELFVLLLSALSDEAKSIEQEQAVQIQDRTRGLKGLMAPTLRAFASGQHNGHATGLIREEAEAGPSQPNPFQGLAAQRTACYTCGYVEAVRHTTFEELNLTVPTYRACNLRDCLANWTEIEHVDWICWRCTLRATKFRLAEEVAKLEAVAESSRAGKKAPMNAAKKRRLKEAKKQAARVESAILCGEHEDEFLDPSMGTEPQAATSSGAEIRLERTMSRAATKQVMLARPPPVLAIHLNRSSYSASSFGASKNDALVRFPEYLDVGDFTTGGKLSVQADEPISEQAYEAPRTVYRLESLVVHYGGHSFGHYVSYRRRPRRNTMSSASRLDAETASWSSSQHSSDDLEWLRISDSSVEACHLNEALSQNPFLLFYQRVDSSGSPRTSGSGNPSIDSNRIGGEYWRAPTGFETLKGTQLDRYRRALSPRIVHNWSSTASPVSSPLATLAPSGTDGSSSSKPSRDGTQRSKVQGNGSVKTASEEMSHGSSGSATLA</sequence>
<evidence type="ECO:0000256" key="3">
    <source>
        <dbReference type="ARBA" id="ARBA00022670"/>
    </source>
</evidence>
<dbReference type="AlphaFoldDB" id="A0A316W218"/>
<reference evidence="10 11" key="1">
    <citation type="journal article" date="2018" name="Mol. Biol. Evol.">
        <title>Broad Genomic Sampling Reveals a Smut Pathogenic Ancestry of the Fungal Clade Ustilaginomycotina.</title>
        <authorList>
            <person name="Kijpornyongpan T."/>
            <person name="Mondo S.J."/>
            <person name="Barry K."/>
            <person name="Sandor L."/>
            <person name="Lee J."/>
            <person name="Lipzen A."/>
            <person name="Pangilinan J."/>
            <person name="LaButti K."/>
            <person name="Hainaut M."/>
            <person name="Henrissat B."/>
            <person name="Grigoriev I.V."/>
            <person name="Spatafora J.W."/>
            <person name="Aime M.C."/>
        </authorList>
    </citation>
    <scope>NUCLEOTIDE SEQUENCE [LARGE SCALE GENOMIC DNA]</scope>
    <source>
        <strain evidence="10 11">MCA 4658</strain>
    </source>
</reference>
<gene>
    <name evidence="10" type="ORF">IE81DRAFT_289710</name>
</gene>
<evidence type="ECO:0000256" key="8">
    <source>
        <dbReference type="SAM" id="MobiDB-lite"/>
    </source>
</evidence>
<dbReference type="Proteomes" id="UP000245783">
    <property type="component" value="Unassembled WGS sequence"/>
</dbReference>
<dbReference type="RefSeq" id="XP_025369973.1">
    <property type="nucleotide sequence ID" value="XM_025511826.1"/>
</dbReference>
<protein>
    <recommendedName>
        <fullName evidence="7">Ubiquitin carboxyl-terminal hydrolase</fullName>
        <ecNumber evidence="7">3.4.19.12</ecNumber>
    </recommendedName>
</protein>
<accession>A0A316W218</accession>
<dbReference type="Pfam" id="PF00443">
    <property type="entry name" value="UCH"/>
    <property type="match status" value="1"/>
</dbReference>
<dbReference type="CDD" id="cd02662">
    <property type="entry name" value="Peptidase_C19F"/>
    <property type="match status" value="1"/>
</dbReference>
<dbReference type="PANTHER" id="PTHR24006:SF888">
    <property type="entry name" value="UBIQUITIN CARBOXYL-TERMINAL HYDROLASE 30"/>
    <property type="match status" value="1"/>
</dbReference>
<evidence type="ECO:0000256" key="5">
    <source>
        <dbReference type="ARBA" id="ARBA00022801"/>
    </source>
</evidence>
<evidence type="ECO:0000256" key="6">
    <source>
        <dbReference type="ARBA" id="ARBA00022807"/>
    </source>
</evidence>
<evidence type="ECO:0000256" key="2">
    <source>
        <dbReference type="ARBA" id="ARBA00009085"/>
    </source>
</evidence>
<evidence type="ECO:0000259" key="9">
    <source>
        <dbReference type="PROSITE" id="PS50235"/>
    </source>
</evidence>
<comment type="catalytic activity">
    <reaction evidence="1 7">
        <text>Thiol-dependent hydrolysis of ester, thioester, amide, peptide and isopeptide bonds formed by the C-terminal Gly of ubiquitin (a 76-residue protein attached to proteins as an intracellular targeting signal).</text>
        <dbReference type="EC" id="3.4.19.12"/>
    </reaction>
</comment>
<dbReference type="GO" id="GO:0004843">
    <property type="term" value="F:cysteine-type deubiquitinase activity"/>
    <property type="evidence" value="ECO:0007669"/>
    <property type="project" value="UniProtKB-UniRule"/>
</dbReference>
<keyword evidence="4 7" id="KW-0833">Ubl conjugation pathway</keyword>
<dbReference type="EMBL" id="KZ819376">
    <property type="protein sequence ID" value="PWN42813.1"/>
    <property type="molecule type" value="Genomic_DNA"/>
</dbReference>
<feature type="compositionally biased region" description="Low complexity" evidence="8">
    <location>
        <begin position="615"/>
        <end position="625"/>
    </location>
</feature>
<dbReference type="GeneID" id="37033696"/>
<feature type="region of interest" description="Disordered" evidence="8">
    <location>
        <begin position="547"/>
        <end position="566"/>
    </location>
</feature>
<feature type="compositionally biased region" description="Low complexity" evidence="8">
    <location>
        <begin position="18"/>
        <end position="29"/>
    </location>
</feature>
<dbReference type="GO" id="GO:0016579">
    <property type="term" value="P:protein deubiquitination"/>
    <property type="evidence" value="ECO:0007669"/>
    <property type="project" value="InterPro"/>
</dbReference>
<feature type="region of interest" description="Disordered" evidence="8">
    <location>
        <begin position="18"/>
        <end position="73"/>
    </location>
</feature>
<dbReference type="OrthoDB" id="2020758at2759"/>